<comment type="caution">
    <text evidence="2">The sequence shown here is derived from an EMBL/GenBank/DDBJ whole genome shotgun (WGS) entry which is preliminary data.</text>
</comment>
<dbReference type="PANTHER" id="PTHR36836">
    <property type="entry name" value="COLANIC ACID BIOSYNTHESIS PROTEIN WCAK"/>
    <property type="match status" value="1"/>
</dbReference>
<keyword evidence="3" id="KW-1185">Reference proteome</keyword>
<feature type="domain" description="Polysaccharide pyruvyl transferase" evidence="1">
    <location>
        <begin position="19"/>
        <end position="315"/>
    </location>
</feature>
<accession>A0A2P8GKY5</accession>
<reference evidence="2 3" key="1">
    <citation type="submission" date="2018-03" db="EMBL/GenBank/DDBJ databases">
        <title>Genomic Encyclopedia of Archaeal and Bacterial Type Strains, Phase II (KMG-II): from individual species to whole genera.</title>
        <authorList>
            <person name="Goeker M."/>
        </authorList>
    </citation>
    <scope>NUCLEOTIDE SEQUENCE [LARGE SCALE GENOMIC DNA]</scope>
    <source>
        <strain evidence="2 3">DSM 18107</strain>
    </source>
</reference>
<dbReference type="GO" id="GO:0016740">
    <property type="term" value="F:transferase activity"/>
    <property type="evidence" value="ECO:0007669"/>
    <property type="project" value="UniProtKB-KW"/>
</dbReference>
<dbReference type="PANTHER" id="PTHR36836:SF1">
    <property type="entry name" value="COLANIC ACID BIOSYNTHESIS PROTEIN WCAK"/>
    <property type="match status" value="1"/>
</dbReference>
<dbReference type="InterPro" id="IPR007345">
    <property type="entry name" value="Polysacch_pyruvyl_Trfase"/>
</dbReference>
<evidence type="ECO:0000313" key="3">
    <source>
        <dbReference type="Proteomes" id="UP000240978"/>
    </source>
</evidence>
<gene>
    <name evidence="2" type="ORF">CLV42_102202</name>
</gene>
<dbReference type="AlphaFoldDB" id="A0A2P8GKY5"/>
<dbReference type="EMBL" id="PYGK01000002">
    <property type="protein sequence ID" value="PSL34629.1"/>
    <property type="molecule type" value="Genomic_DNA"/>
</dbReference>
<evidence type="ECO:0000259" key="1">
    <source>
        <dbReference type="Pfam" id="PF04230"/>
    </source>
</evidence>
<protein>
    <submittedName>
        <fullName evidence="2">Polysaccharide pyruvyl transferase WcaK-like protein</fullName>
    </submittedName>
</protein>
<name>A0A2P8GKY5_9BACT</name>
<evidence type="ECO:0000313" key="2">
    <source>
        <dbReference type="EMBL" id="PSL34629.1"/>
    </source>
</evidence>
<dbReference type="Proteomes" id="UP000240978">
    <property type="component" value="Unassembled WGS sequence"/>
</dbReference>
<organism evidence="2 3">
    <name type="scientific">Chitinophaga ginsengisoli</name>
    <dbReference type="NCBI Taxonomy" id="363837"/>
    <lineage>
        <taxon>Bacteria</taxon>
        <taxon>Pseudomonadati</taxon>
        <taxon>Bacteroidota</taxon>
        <taxon>Chitinophagia</taxon>
        <taxon>Chitinophagales</taxon>
        <taxon>Chitinophagaceae</taxon>
        <taxon>Chitinophaga</taxon>
    </lineage>
</organism>
<sequence>MYCTMGKSVVVKGAYGEANFGDDALMCTIENFFLRNNLCVNVDFCGSSSDYCQRLLKKSGYVDVNDNKKTAADVLIYGGGTQFFLFDSNKGGFYLKLFWRLLTDNPGLLMKKIISKFSRTQPVPAKKSVGLGLGLGPFNPENNRIEQVKTLVGEMDLLYVRDATSLSYCKDWGYQDVNEGADICYSSFLNYDKAVHRNGTDNYTEKKRKQIGVIVRDWRYENGGNDYQETLLKMIEEHRDADYEFTFIIFSTLRDVAWRKIIIEGGYPCLEWDPFKSGIEQFMDTLDGFDGFITARYHGGVMGSVLNKPVVCIAIEPKLRILSEQVSGFRLWDMPFRPGDLKQAMRVFEERDFDCSDSVKSLRRKADAMFDSLHQYLVSELQTSFNEKPAMVK</sequence>
<dbReference type="OrthoDB" id="624106at2"/>
<keyword evidence="2" id="KW-0808">Transferase</keyword>
<dbReference type="Pfam" id="PF04230">
    <property type="entry name" value="PS_pyruv_trans"/>
    <property type="match status" value="1"/>
</dbReference>
<proteinExistence type="predicted"/>